<evidence type="ECO:0000259" key="12">
    <source>
        <dbReference type="PROSITE" id="PS51192"/>
    </source>
</evidence>
<dbReference type="GO" id="GO:0016787">
    <property type="term" value="F:hydrolase activity"/>
    <property type="evidence" value="ECO:0007669"/>
    <property type="project" value="UniProtKB-KW"/>
</dbReference>
<evidence type="ECO:0000256" key="9">
    <source>
        <dbReference type="ARBA" id="ARBA00023125"/>
    </source>
</evidence>
<dbReference type="InterPro" id="IPR001650">
    <property type="entry name" value="Helicase_C-like"/>
</dbReference>
<evidence type="ECO:0000256" key="7">
    <source>
        <dbReference type="ARBA" id="ARBA00022840"/>
    </source>
</evidence>
<dbReference type="Pfam" id="PF00271">
    <property type="entry name" value="Helicase_C"/>
    <property type="match status" value="1"/>
</dbReference>
<dbReference type="Gene3D" id="3.40.50.300">
    <property type="entry name" value="P-loop containing nucleotide triphosphate hydrolases"/>
    <property type="match status" value="1"/>
</dbReference>
<keyword evidence="4" id="KW-0547">Nucleotide-binding</keyword>
<dbReference type="Pfam" id="PF00176">
    <property type="entry name" value="SNF2-rel_dom"/>
    <property type="match status" value="1"/>
</dbReference>
<dbReference type="PANTHER" id="PTHR10799">
    <property type="entry name" value="SNF2/RAD54 HELICASE FAMILY"/>
    <property type="match status" value="1"/>
</dbReference>
<dbReference type="CDD" id="cd18793">
    <property type="entry name" value="SF2_C_SNF"/>
    <property type="match status" value="1"/>
</dbReference>
<dbReference type="GO" id="GO:0003677">
    <property type="term" value="F:DNA binding"/>
    <property type="evidence" value="ECO:0007669"/>
    <property type="project" value="UniProtKB-KW"/>
</dbReference>
<gene>
    <name evidence="14" type="ORF">CDAUBV1_LOCUS10256</name>
</gene>
<dbReference type="PROSITE" id="PS51194">
    <property type="entry name" value="HELICASE_CTER"/>
    <property type="match status" value="1"/>
</dbReference>
<keyword evidence="10" id="KW-0539">Nucleus</keyword>
<evidence type="ECO:0000256" key="6">
    <source>
        <dbReference type="ARBA" id="ARBA00022806"/>
    </source>
</evidence>
<dbReference type="InterPro" id="IPR014001">
    <property type="entry name" value="Helicase_ATP-bd"/>
</dbReference>
<dbReference type="GO" id="GO:0005524">
    <property type="term" value="F:ATP binding"/>
    <property type="evidence" value="ECO:0007669"/>
    <property type="project" value="UniProtKB-KW"/>
</dbReference>
<proteinExistence type="inferred from homology"/>
<comment type="subcellular location">
    <subcellularLocation>
        <location evidence="1">Nucleus</location>
    </subcellularLocation>
</comment>
<keyword evidence="6" id="KW-0347">Helicase</keyword>
<feature type="compositionally biased region" description="Basic and acidic residues" evidence="11">
    <location>
        <begin position="350"/>
        <end position="366"/>
    </location>
</feature>
<dbReference type="Proteomes" id="UP001497525">
    <property type="component" value="Unassembled WGS sequence"/>
</dbReference>
<dbReference type="InterPro" id="IPR038718">
    <property type="entry name" value="SNF2-like_sf"/>
</dbReference>
<dbReference type="EMBL" id="CAXLJL010000290">
    <property type="protein sequence ID" value="CAL5136180.1"/>
    <property type="molecule type" value="Genomic_DNA"/>
</dbReference>
<keyword evidence="7" id="KW-0067">ATP-binding</keyword>
<dbReference type="GO" id="GO:0003678">
    <property type="term" value="F:DNA helicase activity"/>
    <property type="evidence" value="ECO:0007669"/>
    <property type="project" value="UniProtKB-EC"/>
</dbReference>
<feature type="region of interest" description="Disordered" evidence="11">
    <location>
        <begin position="1"/>
        <end position="35"/>
    </location>
</feature>
<evidence type="ECO:0000256" key="1">
    <source>
        <dbReference type="ARBA" id="ARBA00004123"/>
    </source>
</evidence>
<organism evidence="14 15">
    <name type="scientific">Calicophoron daubneyi</name>
    <name type="common">Rumen fluke</name>
    <name type="synonym">Paramphistomum daubneyi</name>
    <dbReference type="NCBI Taxonomy" id="300641"/>
    <lineage>
        <taxon>Eukaryota</taxon>
        <taxon>Metazoa</taxon>
        <taxon>Spiralia</taxon>
        <taxon>Lophotrochozoa</taxon>
        <taxon>Platyhelminthes</taxon>
        <taxon>Trematoda</taxon>
        <taxon>Digenea</taxon>
        <taxon>Plagiorchiida</taxon>
        <taxon>Pronocephalata</taxon>
        <taxon>Paramphistomoidea</taxon>
        <taxon>Paramphistomidae</taxon>
        <taxon>Calicophoron</taxon>
    </lineage>
</organism>
<feature type="region of interest" description="Disordered" evidence="11">
    <location>
        <begin position="414"/>
        <end position="458"/>
    </location>
</feature>
<dbReference type="SMART" id="SM00490">
    <property type="entry name" value="HELICc"/>
    <property type="match status" value="1"/>
</dbReference>
<dbReference type="Gene3D" id="3.40.50.10810">
    <property type="entry name" value="Tandem AAA-ATPase domain"/>
    <property type="match status" value="1"/>
</dbReference>
<feature type="compositionally biased region" description="Basic and acidic residues" evidence="11">
    <location>
        <begin position="1"/>
        <end position="14"/>
    </location>
</feature>
<dbReference type="FunFam" id="3.40.50.10810:FF:000014">
    <property type="entry name" value="SWI/SNF-related matrix-associated actin-dependent regulator of chromatin subfamily A containing DEAD/H box 1"/>
    <property type="match status" value="1"/>
</dbReference>
<evidence type="ECO:0000256" key="11">
    <source>
        <dbReference type="SAM" id="MobiDB-lite"/>
    </source>
</evidence>
<dbReference type="InterPro" id="IPR049730">
    <property type="entry name" value="SNF2/RAD54-like_C"/>
</dbReference>
<dbReference type="InterPro" id="IPR000330">
    <property type="entry name" value="SNF2_N"/>
</dbReference>
<feature type="compositionally biased region" description="Polar residues" evidence="11">
    <location>
        <begin position="330"/>
        <end position="344"/>
    </location>
</feature>
<evidence type="ECO:0000259" key="13">
    <source>
        <dbReference type="PROSITE" id="PS51194"/>
    </source>
</evidence>
<keyword evidence="8" id="KW-0156">Chromatin regulator</keyword>
<name>A0AAV2THN6_CALDB</name>
<keyword evidence="9" id="KW-0238">DNA-binding</keyword>
<feature type="region of interest" description="Disordered" evidence="11">
    <location>
        <begin position="885"/>
        <end position="911"/>
    </location>
</feature>
<dbReference type="GO" id="GO:0005694">
    <property type="term" value="C:chromosome"/>
    <property type="evidence" value="ECO:0007669"/>
    <property type="project" value="UniProtKB-ARBA"/>
</dbReference>
<protein>
    <recommendedName>
        <fullName evidence="3">DNA helicase</fullName>
        <ecNumber evidence="3">3.6.4.12</ecNumber>
    </recommendedName>
</protein>
<dbReference type="EC" id="3.6.4.12" evidence="3"/>
<reference evidence="14" key="1">
    <citation type="submission" date="2024-06" db="EMBL/GenBank/DDBJ databases">
        <authorList>
            <person name="Liu X."/>
            <person name="Lenzi L."/>
            <person name="Haldenby T S."/>
            <person name="Uol C."/>
        </authorList>
    </citation>
    <scope>NUCLEOTIDE SEQUENCE</scope>
</reference>
<comment type="similarity">
    <text evidence="2">Belongs to the SNF2/RAD54 helicase family.</text>
</comment>
<evidence type="ECO:0000256" key="3">
    <source>
        <dbReference type="ARBA" id="ARBA00012551"/>
    </source>
</evidence>
<dbReference type="SUPFAM" id="SSF52540">
    <property type="entry name" value="P-loop containing nucleoside triphosphate hydrolases"/>
    <property type="match status" value="2"/>
</dbReference>
<evidence type="ECO:0000313" key="15">
    <source>
        <dbReference type="Proteomes" id="UP001497525"/>
    </source>
</evidence>
<accession>A0AAV2THN6</accession>
<feature type="domain" description="Helicase C-terminal" evidence="13">
    <location>
        <begin position="1045"/>
        <end position="1200"/>
    </location>
</feature>
<evidence type="ECO:0000256" key="4">
    <source>
        <dbReference type="ARBA" id="ARBA00022741"/>
    </source>
</evidence>
<feature type="domain" description="Helicase ATP-binding" evidence="12">
    <location>
        <begin position="614"/>
        <end position="784"/>
    </location>
</feature>
<comment type="caution">
    <text evidence="14">The sequence shown here is derived from an EMBL/GenBank/DDBJ whole genome shotgun (WGS) entry which is preliminary data.</text>
</comment>
<sequence>MTDDRGPNAEKSADADGIQVQESAEIPMDKMAIPDSDTNDYLESFNIDTGTSADGSDIPHYIINLNVYNSDCFSASEDSGLESMATVPVNEPQPSTSDPHCDPSNKASSSASPIPVMMHPFLRPSSRGRARGRCPSVFLDDVMEQKIRTFEGRDGIQQLDQLQRQFPRFKRAYINRVFTRNMLNYEKTFAQLNEETKKEMEKFANVRLIQAPKQMKPETKTPCKPDFAALNPQSMMYLGVPLGHCPPHIANTLYRRVIVNPDGTVESADERERRYLDSHGLTAAASTVFHPLLRPSIKPEANPPFPLFPTSSPNHGPFPPGPNMEDLPDTDTSATPPQSTNRFFRSNRGRTSETKKRDYVDRELRNAKAAVAAATRRSRGNGQGKNVVDTEAASEEKNGDAVKYMASVGVVSTPIQRKRSTKRDDKLQENSQTESATDKVAEKNHIPPLDVPPNDGLSLTNEERKNILSFFNDALLDELALMPGCSKKTAQIIDSLRPFTSTAHLLARLSETRFLSPNLIDSCKEILQMRSTVIRLLQRCERLTERVSSHAAKLFTSTISLPDSAADSSEYPSKMESVENSSSGLNHLLTQQPAILNPLRELKPYQLVGLNWLRLLHQEQVNGILGDEMGLGKTIQAIAFLASLWEGGDRGPHLIICPSSTQENWQRELADWCSHLKVLVYQGSAEQRKAIRLKIYEAGGQPDFNILLTSYAIGTSTIEDRALMKRVNFHYGIFDEAHMLKNMTSQRYRHLTNFRVQRRLLLTGTPLQNNLLELISLLSFVMPDMFMRSTDLLKRMFQIYSKPASEKSEKQRTEEGELSRSHFQLERLAQAKYLLQPFFLRRLKSQVLNQLPPKTCEVVRVPMTPSQAQQYWALVDQFRQIADSRHAEKPSESEAALVTAEPEGDENKEPTKDEIPVKKLCLESTDETSSVNGIEVKGQKNSIKPSASTDSLSSMVTMLRKAANHTLLLSGIAYSEAGLRDIAETLHLDPSHVNSDPQLIFEDLSVLSDHQIHKVCQFYDVLSSFTLPVESIMLGSGKIAWLDTNIPKFLAEGHRLLIFSQFVIVLDILEEFLRSKDRRYLRLDGNTPVNERQEMIDRFNSSSIEVFLLSTRAGGLGINLTGADMVIIHDIDYNPYNDRQAEDRAHRLGQTRPVHVIRLISEGTVEEGILRTAAEKLELEQNVTGQTDSQGLPCAYAGADYTPANEEFAEQDDVELKVLGSPKTNFAGSAKVPAIPSRRGRMADHDLWLLITDAIKSRPH</sequence>
<dbReference type="GO" id="GO:0005634">
    <property type="term" value="C:nucleus"/>
    <property type="evidence" value="ECO:0007669"/>
    <property type="project" value="UniProtKB-SubCell"/>
</dbReference>
<feature type="region of interest" description="Disordered" evidence="11">
    <location>
        <begin position="300"/>
        <end position="398"/>
    </location>
</feature>
<evidence type="ECO:0000256" key="10">
    <source>
        <dbReference type="ARBA" id="ARBA00023242"/>
    </source>
</evidence>
<dbReference type="GO" id="GO:0006325">
    <property type="term" value="P:chromatin organization"/>
    <property type="evidence" value="ECO:0007669"/>
    <property type="project" value="UniProtKB-KW"/>
</dbReference>
<evidence type="ECO:0000256" key="2">
    <source>
        <dbReference type="ARBA" id="ARBA00007025"/>
    </source>
</evidence>
<dbReference type="PROSITE" id="PS51192">
    <property type="entry name" value="HELICASE_ATP_BIND_1"/>
    <property type="match status" value="1"/>
</dbReference>
<dbReference type="SMART" id="SM00487">
    <property type="entry name" value="DEXDc"/>
    <property type="match status" value="1"/>
</dbReference>
<dbReference type="InterPro" id="IPR027417">
    <property type="entry name" value="P-loop_NTPase"/>
</dbReference>
<dbReference type="AlphaFoldDB" id="A0AAV2THN6"/>
<feature type="compositionally biased region" description="Basic and acidic residues" evidence="11">
    <location>
        <begin position="436"/>
        <end position="445"/>
    </location>
</feature>
<evidence type="ECO:0000256" key="8">
    <source>
        <dbReference type="ARBA" id="ARBA00022853"/>
    </source>
</evidence>
<evidence type="ECO:0000313" key="14">
    <source>
        <dbReference type="EMBL" id="CAL5136180.1"/>
    </source>
</evidence>
<keyword evidence="5" id="KW-0378">Hydrolase</keyword>
<evidence type="ECO:0000256" key="5">
    <source>
        <dbReference type="ARBA" id="ARBA00022801"/>
    </source>
</evidence>
<feature type="region of interest" description="Disordered" evidence="11">
    <location>
        <begin position="86"/>
        <end position="128"/>
    </location>
</feature>